<dbReference type="Pfam" id="PF05638">
    <property type="entry name" value="T6SS_HCP"/>
    <property type="match status" value="1"/>
</dbReference>
<dbReference type="HOGENOM" id="CLU_1601150_0_0_0"/>
<proteinExistence type="predicted"/>
<evidence type="ECO:0008006" key="3">
    <source>
        <dbReference type="Google" id="ProtNLM"/>
    </source>
</evidence>
<dbReference type="OrthoDB" id="282071at2"/>
<dbReference type="PANTHER" id="PTHR36152:SF1">
    <property type="entry name" value="UBIQUITIN-LIKE DOMAIN-CONTAINING PROTEIN"/>
    <property type="match status" value="1"/>
</dbReference>
<dbReference type="PANTHER" id="PTHR36152">
    <property type="entry name" value="CYTOPLASMIC PROTEIN-RELATED"/>
    <property type="match status" value="1"/>
</dbReference>
<dbReference type="STRING" id="530564.Psta_1833"/>
<dbReference type="InterPro" id="IPR036624">
    <property type="entry name" value="Hcp1-lik_sf"/>
</dbReference>
<dbReference type="Proteomes" id="UP000001887">
    <property type="component" value="Chromosome"/>
</dbReference>
<dbReference type="EMBL" id="CP001848">
    <property type="protein sequence ID" value="ADB16507.1"/>
    <property type="molecule type" value="Genomic_DNA"/>
</dbReference>
<dbReference type="Gene3D" id="2.30.110.20">
    <property type="entry name" value="Hcp1-like"/>
    <property type="match status" value="1"/>
</dbReference>
<dbReference type="SUPFAM" id="SSF141452">
    <property type="entry name" value="Hcp1-like"/>
    <property type="match status" value="1"/>
</dbReference>
<dbReference type="AlphaFoldDB" id="D2QZM4"/>
<protein>
    <recommendedName>
        <fullName evidence="3">Type VI secretion system effector, Hcp1 family</fullName>
    </recommendedName>
</protein>
<reference evidence="1 2" key="1">
    <citation type="journal article" date="2009" name="Stand. Genomic Sci.">
        <title>Complete genome sequence of Pirellula staleyi type strain (ATCC 27377).</title>
        <authorList>
            <person name="Clum A."/>
            <person name="Tindall B.J."/>
            <person name="Sikorski J."/>
            <person name="Ivanova N."/>
            <person name="Mavrommatis K."/>
            <person name="Lucas S."/>
            <person name="Glavina del Rio T."/>
            <person name="Nolan M."/>
            <person name="Chen F."/>
            <person name="Tice H."/>
            <person name="Pitluck S."/>
            <person name="Cheng J.F."/>
            <person name="Chertkov O."/>
            <person name="Brettin T."/>
            <person name="Han C."/>
            <person name="Detter J.C."/>
            <person name="Kuske C."/>
            <person name="Bruce D."/>
            <person name="Goodwin L."/>
            <person name="Ovchinikova G."/>
            <person name="Pati A."/>
            <person name="Mikhailova N."/>
            <person name="Chen A."/>
            <person name="Palaniappan K."/>
            <person name="Land M."/>
            <person name="Hauser L."/>
            <person name="Chang Y.J."/>
            <person name="Jeffries C.D."/>
            <person name="Chain P."/>
            <person name="Rohde M."/>
            <person name="Goker M."/>
            <person name="Bristow J."/>
            <person name="Eisen J.A."/>
            <person name="Markowitz V."/>
            <person name="Hugenholtz P."/>
            <person name="Kyrpides N.C."/>
            <person name="Klenk H.P."/>
            <person name="Lapidus A."/>
        </authorList>
    </citation>
    <scope>NUCLEOTIDE SEQUENCE [LARGE SCALE GENOMIC DNA]</scope>
    <source>
        <strain evidence="2">ATCC 27377 / DSM 6068 / ICPB 4128</strain>
    </source>
</reference>
<keyword evidence="2" id="KW-1185">Reference proteome</keyword>
<evidence type="ECO:0000313" key="1">
    <source>
        <dbReference type="EMBL" id="ADB16507.1"/>
    </source>
</evidence>
<dbReference type="InterPro" id="IPR008514">
    <property type="entry name" value="T6SS_Hcp"/>
</dbReference>
<accession>D2QZM4</accession>
<gene>
    <name evidence="1" type="ordered locus">Psta_1833</name>
</gene>
<sequence length="166" mass="18235">MILLKLDGVTGDSQIPGYEDWIACTSCSWNIERTFSESAKAGTLDVNVGVAEIPPITLGKSFDVASVYLMQNAIAGGALGTAAQIHFLSTSGTEGTGAIYLEYKLFNPIVASWSISGDEDERPTEEVTLWYWKIWMQYYASTDGKNYVGKGNKGWDRTKNKSWDGK</sequence>
<name>D2QZM4_PIRSD</name>
<organism evidence="1 2">
    <name type="scientific">Pirellula staleyi (strain ATCC 27377 / DSM 6068 / ICPB 4128)</name>
    <name type="common">Pirella staleyi</name>
    <dbReference type="NCBI Taxonomy" id="530564"/>
    <lineage>
        <taxon>Bacteria</taxon>
        <taxon>Pseudomonadati</taxon>
        <taxon>Planctomycetota</taxon>
        <taxon>Planctomycetia</taxon>
        <taxon>Pirellulales</taxon>
        <taxon>Pirellulaceae</taxon>
        <taxon>Pirellula</taxon>
    </lineage>
</organism>
<evidence type="ECO:0000313" key="2">
    <source>
        <dbReference type="Proteomes" id="UP000001887"/>
    </source>
</evidence>
<dbReference type="KEGG" id="psl:Psta_1833"/>
<dbReference type="InterPro" id="IPR053165">
    <property type="entry name" value="HSI-I_assembly_Hcp1"/>
</dbReference>
<dbReference type="eggNOG" id="COG3157">
    <property type="taxonomic scope" value="Bacteria"/>
</dbReference>